<sequence length="74" mass="8575">MKEDSLRDPPLSACVLTAAMQRSMWPTDRCLAAEHRARELRAMRNRRHTQPQSRGVQHGGGCRMLRQSRYVARQ</sequence>
<keyword evidence="3" id="KW-1185">Reference proteome</keyword>
<protein>
    <submittedName>
        <fullName evidence="2">Uncharacterized protein</fullName>
    </submittedName>
</protein>
<comment type="caution">
    <text evidence="2">The sequence shown here is derived from an EMBL/GenBank/DDBJ whole genome shotgun (WGS) entry which is preliminary data.</text>
</comment>
<accession>A0A329MDX2</accession>
<organism evidence="2 3">
    <name type="scientific">Paenibacillus contaminans</name>
    <dbReference type="NCBI Taxonomy" id="450362"/>
    <lineage>
        <taxon>Bacteria</taxon>
        <taxon>Bacillati</taxon>
        <taxon>Bacillota</taxon>
        <taxon>Bacilli</taxon>
        <taxon>Bacillales</taxon>
        <taxon>Paenibacillaceae</taxon>
        <taxon>Paenibacillus</taxon>
    </lineage>
</organism>
<evidence type="ECO:0000313" key="2">
    <source>
        <dbReference type="EMBL" id="RAV17848.1"/>
    </source>
</evidence>
<evidence type="ECO:0000313" key="3">
    <source>
        <dbReference type="Proteomes" id="UP000250369"/>
    </source>
</evidence>
<dbReference type="EMBL" id="QMFB01000017">
    <property type="protein sequence ID" value="RAV17848.1"/>
    <property type="molecule type" value="Genomic_DNA"/>
</dbReference>
<gene>
    <name evidence="2" type="ORF">DQG23_25905</name>
</gene>
<reference evidence="2 3" key="1">
    <citation type="journal article" date="2009" name="Int. J. Syst. Evol. Microbiol.">
        <title>Paenibacillus contaminans sp. nov., isolated from a contaminated laboratory plate.</title>
        <authorList>
            <person name="Chou J.H."/>
            <person name="Lee J.H."/>
            <person name="Lin M.C."/>
            <person name="Chang P.S."/>
            <person name="Arun A.B."/>
            <person name="Young C.C."/>
            <person name="Chen W.M."/>
        </authorList>
    </citation>
    <scope>NUCLEOTIDE SEQUENCE [LARGE SCALE GENOMIC DNA]</scope>
    <source>
        <strain evidence="2 3">CKOBP-6</strain>
    </source>
</reference>
<evidence type="ECO:0000256" key="1">
    <source>
        <dbReference type="SAM" id="MobiDB-lite"/>
    </source>
</evidence>
<dbReference type="AlphaFoldDB" id="A0A329MDX2"/>
<proteinExistence type="predicted"/>
<name>A0A329MDX2_9BACL</name>
<feature type="region of interest" description="Disordered" evidence="1">
    <location>
        <begin position="43"/>
        <end position="74"/>
    </location>
</feature>
<dbReference type="Proteomes" id="UP000250369">
    <property type="component" value="Unassembled WGS sequence"/>
</dbReference>